<name>A0ABP4F876_9ACTN</name>
<organism evidence="1 2">
    <name type="scientific">Streptomyces hebeiensis</name>
    <dbReference type="NCBI Taxonomy" id="229486"/>
    <lineage>
        <taxon>Bacteria</taxon>
        <taxon>Bacillati</taxon>
        <taxon>Actinomycetota</taxon>
        <taxon>Actinomycetes</taxon>
        <taxon>Kitasatosporales</taxon>
        <taxon>Streptomycetaceae</taxon>
        <taxon>Streptomyces</taxon>
    </lineage>
</organism>
<dbReference type="EMBL" id="BAAAKV010000011">
    <property type="protein sequence ID" value="GAA1160716.1"/>
    <property type="molecule type" value="Genomic_DNA"/>
</dbReference>
<proteinExistence type="predicted"/>
<evidence type="ECO:0000313" key="1">
    <source>
        <dbReference type="EMBL" id="GAA1160716.1"/>
    </source>
</evidence>
<reference evidence="2" key="1">
    <citation type="journal article" date="2019" name="Int. J. Syst. Evol. Microbiol.">
        <title>The Global Catalogue of Microorganisms (GCM) 10K type strain sequencing project: providing services to taxonomists for standard genome sequencing and annotation.</title>
        <authorList>
            <consortium name="The Broad Institute Genomics Platform"/>
            <consortium name="The Broad Institute Genome Sequencing Center for Infectious Disease"/>
            <person name="Wu L."/>
            <person name="Ma J."/>
        </authorList>
    </citation>
    <scope>NUCLEOTIDE SEQUENCE [LARGE SCALE GENOMIC DNA]</scope>
    <source>
        <strain evidence="2">JCM 12696</strain>
    </source>
</reference>
<evidence type="ECO:0000313" key="2">
    <source>
        <dbReference type="Proteomes" id="UP001501371"/>
    </source>
</evidence>
<gene>
    <name evidence="1" type="ORF">GCM10009654_16320</name>
</gene>
<comment type="caution">
    <text evidence="1">The sequence shown here is derived from an EMBL/GenBank/DDBJ whole genome shotgun (WGS) entry which is preliminary data.</text>
</comment>
<keyword evidence="2" id="KW-1185">Reference proteome</keyword>
<accession>A0ABP4F876</accession>
<dbReference type="Proteomes" id="UP001501371">
    <property type="component" value="Unassembled WGS sequence"/>
</dbReference>
<dbReference type="RefSeq" id="WP_344272291.1">
    <property type="nucleotide sequence ID" value="NZ_BAAAKV010000011.1"/>
</dbReference>
<protein>
    <submittedName>
        <fullName evidence="1">Uncharacterized protein</fullName>
    </submittedName>
</protein>
<sequence length="151" mass="17010">MTSAHLYEIQVGIFATPGGVEKVAEGFEHLLRQRAVPYVLTVLDQDQRTRDGEMKLSEFYDELPPHWTDLRGGADPGDRRVHEFRIGVLLPSREQMDALRSALTSTLCPDPDHDGACPIPWSSGFVDGQGGVYRENERYLNRQYAPLRGRA</sequence>